<evidence type="ECO:0008006" key="7">
    <source>
        <dbReference type="Google" id="ProtNLM"/>
    </source>
</evidence>
<dbReference type="Gene3D" id="1.10.630.10">
    <property type="entry name" value="Cytochrome P450"/>
    <property type="match status" value="1"/>
</dbReference>
<dbReference type="Proteomes" id="UP000515153">
    <property type="component" value="Unplaced"/>
</dbReference>
<dbReference type="GO" id="GO:0005506">
    <property type="term" value="F:iron ion binding"/>
    <property type="evidence" value="ECO:0007669"/>
    <property type="project" value="InterPro"/>
</dbReference>
<keyword evidence="4" id="KW-0812">Transmembrane</keyword>
<dbReference type="RefSeq" id="XP_030977555.1">
    <property type="nucleotide sequence ID" value="XM_031129065.1"/>
</dbReference>
<dbReference type="PANTHER" id="PTHR24305:SF226">
    <property type="entry name" value="CYTOCHROME P450 MONOOXYGENASE"/>
    <property type="match status" value="1"/>
</dbReference>
<evidence type="ECO:0000256" key="4">
    <source>
        <dbReference type="SAM" id="Phobius"/>
    </source>
</evidence>
<feature type="transmembrane region" description="Helical" evidence="4">
    <location>
        <begin position="12"/>
        <end position="36"/>
    </location>
</feature>
<dbReference type="InterPro" id="IPR050121">
    <property type="entry name" value="Cytochrome_P450_monoxygenase"/>
</dbReference>
<dbReference type="GO" id="GO:0016705">
    <property type="term" value="F:oxidoreductase activity, acting on paired donors, with incorporation or reduction of molecular oxygen"/>
    <property type="evidence" value="ECO:0007669"/>
    <property type="project" value="InterPro"/>
</dbReference>
<gene>
    <name evidence="6" type="ORF">PgNI_09075</name>
</gene>
<sequence length="286" mass="31977">MSHRSIIDNMLALDCGTVIVLALGLLISFLAAIAIYRLSLHPYAKYPGPFLAKLTSWYSVYHAFVRDLHTDIWDCHQKYGPVVRYAPNRILVNTKAGLRFLITALVAAIYGHGSNTRKSKAYLRISLVPGVHATLGTIDDWEHGKLRRILNQSLSEGQIRGMDNELSAAARLFAERLGARSDPFGGSNPTPAMGEDQGWTAPKNLAHWCDYFTFDVMSQLVFGTLYGLLTSSDNHWIIGGVLSQVRRVGFCMQLPEIEDLGLHKLLYPTTRPKALRFSQTSREIME</sequence>
<evidence type="ECO:0000256" key="3">
    <source>
        <dbReference type="ARBA" id="ARBA00023004"/>
    </source>
</evidence>
<dbReference type="AlphaFoldDB" id="A0A6P8ARN5"/>
<keyword evidence="5" id="KW-1185">Reference proteome</keyword>
<reference evidence="6" key="2">
    <citation type="submission" date="2019-10" db="EMBL/GenBank/DDBJ databases">
        <authorList>
            <consortium name="NCBI Genome Project"/>
        </authorList>
    </citation>
    <scope>NUCLEOTIDE SEQUENCE</scope>
    <source>
        <strain evidence="6">NI907</strain>
    </source>
</reference>
<dbReference type="KEGG" id="pgri:PgNI_09075"/>
<keyword evidence="1" id="KW-0349">Heme</keyword>
<evidence type="ECO:0000256" key="1">
    <source>
        <dbReference type="ARBA" id="ARBA00022617"/>
    </source>
</evidence>
<evidence type="ECO:0000313" key="5">
    <source>
        <dbReference type="Proteomes" id="UP000515153"/>
    </source>
</evidence>
<keyword evidence="2" id="KW-0479">Metal-binding</keyword>
<protein>
    <recommendedName>
        <fullName evidence="7">Cytochrome P450</fullName>
    </recommendedName>
</protein>
<dbReference type="SUPFAM" id="SSF48264">
    <property type="entry name" value="Cytochrome P450"/>
    <property type="match status" value="1"/>
</dbReference>
<reference evidence="6" key="1">
    <citation type="journal article" date="2019" name="Mol. Biol. Evol.">
        <title>Blast fungal genomes show frequent chromosomal changes, gene gains and losses, and effector gene turnover.</title>
        <authorList>
            <person name="Gomez Luciano L.B."/>
            <person name="Jason Tsai I."/>
            <person name="Chuma I."/>
            <person name="Tosa Y."/>
            <person name="Chen Y.H."/>
            <person name="Li J.Y."/>
            <person name="Li M.Y."/>
            <person name="Jade Lu M.Y."/>
            <person name="Nakayashiki H."/>
            <person name="Li W.H."/>
        </authorList>
    </citation>
    <scope>NUCLEOTIDE SEQUENCE</scope>
    <source>
        <strain evidence="6">NI907</strain>
    </source>
</reference>
<dbReference type="GO" id="GO:0020037">
    <property type="term" value="F:heme binding"/>
    <property type="evidence" value="ECO:0007669"/>
    <property type="project" value="InterPro"/>
</dbReference>
<keyword evidence="4" id="KW-1133">Transmembrane helix</keyword>
<dbReference type="GeneID" id="41963973"/>
<dbReference type="GO" id="GO:0004497">
    <property type="term" value="F:monooxygenase activity"/>
    <property type="evidence" value="ECO:0007669"/>
    <property type="project" value="InterPro"/>
</dbReference>
<dbReference type="InterPro" id="IPR036396">
    <property type="entry name" value="Cyt_P450_sf"/>
</dbReference>
<reference evidence="6" key="3">
    <citation type="submission" date="2025-08" db="UniProtKB">
        <authorList>
            <consortium name="RefSeq"/>
        </authorList>
    </citation>
    <scope>IDENTIFICATION</scope>
    <source>
        <strain evidence="6">NI907</strain>
    </source>
</reference>
<keyword evidence="3" id="KW-0408">Iron</keyword>
<dbReference type="PANTHER" id="PTHR24305">
    <property type="entry name" value="CYTOCHROME P450"/>
    <property type="match status" value="1"/>
</dbReference>
<accession>A0A6P8ARN5</accession>
<name>A0A6P8ARN5_PYRGI</name>
<organism evidence="5 6">
    <name type="scientific">Pyricularia grisea</name>
    <name type="common">Crabgrass-specific blast fungus</name>
    <name type="synonym">Magnaporthe grisea</name>
    <dbReference type="NCBI Taxonomy" id="148305"/>
    <lineage>
        <taxon>Eukaryota</taxon>
        <taxon>Fungi</taxon>
        <taxon>Dikarya</taxon>
        <taxon>Ascomycota</taxon>
        <taxon>Pezizomycotina</taxon>
        <taxon>Sordariomycetes</taxon>
        <taxon>Sordariomycetidae</taxon>
        <taxon>Magnaporthales</taxon>
        <taxon>Pyriculariaceae</taxon>
        <taxon>Pyricularia</taxon>
    </lineage>
</organism>
<keyword evidence="4" id="KW-0472">Membrane</keyword>
<evidence type="ECO:0000256" key="2">
    <source>
        <dbReference type="ARBA" id="ARBA00022723"/>
    </source>
</evidence>
<evidence type="ECO:0000313" key="6">
    <source>
        <dbReference type="RefSeq" id="XP_030977555.1"/>
    </source>
</evidence>
<proteinExistence type="predicted"/>